<protein>
    <submittedName>
        <fullName evidence="1">Uncharacterized protein</fullName>
    </submittedName>
</protein>
<name>A0ABS9D6W5_9ALTE</name>
<comment type="caution">
    <text evidence="1">The sequence shown here is derived from an EMBL/GenBank/DDBJ whole genome shotgun (WGS) entry which is preliminary data.</text>
</comment>
<gene>
    <name evidence="1" type="ORF">L0668_09850</name>
</gene>
<accession>A0ABS9D6W5</accession>
<keyword evidence="2" id="KW-1185">Reference proteome</keyword>
<dbReference type="InterPro" id="IPR021879">
    <property type="entry name" value="VC2046_fam"/>
</dbReference>
<proteinExistence type="predicted"/>
<reference evidence="1 2" key="1">
    <citation type="submission" date="2022-01" db="EMBL/GenBank/DDBJ databases">
        <title>Paraglaciecola sp. G1-23.</title>
        <authorList>
            <person name="Jin M.S."/>
            <person name="Han D.M."/>
            <person name="Kim H.M."/>
            <person name="Jeon C.O."/>
        </authorList>
    </citation>
    <scope>NUCLEOTIDE SEQUENCE [LARGE SCALE GENOMIC DNA]</scope>
    <source>
        <strain evidence="1 2">G1-23</strain>
    </source>
</reference>
<sequence length="174" mass="19511">MLEPKVDFDTLNFDTLNKEGHDPILVNDRELNGAINRATTQGAKFGLLLAMLEQNHLHRPVLQEIPEPELNIADAAFLHHYRTSALKADAESWSNINTTSQMIKSGYIQTAHLWLAMHPEPLSQHNNSLHLNEEVLANCSYPTQTRLQQATDNLVKVDETGLFDILQGMESSTA</sequence>
<dbReference type="RefSeq" id="WP_235312174.1">
    <property type="nucleotide sequence ID" value="NZ_JAKGAS010000004.1"/>
</dbReference>
<dbReference type="Pfam" id="PF11993">
    <property type="entry name" value="VC2046"/>
    <property type="match status" value="1"/>
</dbReference>
<evidence type="ECO:0000313" key="1">
    <source>
        <dbReference type="EMBL" id="MCF2948409.1"/>
    </source>
</evidence>
<dbReference type="Proteomes" id="UP001521137">
    <property type="component" value="Unassembled WGS sequence"/>
</dbReference>
<dbReference type="EMBL" id="JAKGAS010000004">
    <property type="protein sequence ID" value="MCF2948409.1"/>
    <property type="molecule type" value="Genomic_DNA"/>
</dbReference>
<organism evidence="1 2">
    <name type="scientific">Paraglaciecola algarum</name>
    <dbReference type="NCBI Taxonomy" id="3050085"/>
    <lineage>
        <taxon>Bacteria</taxon>
        <taxon>Pseudomonadati</taxon>
        <taxon>Pseudomonadota</taxon>
        <taxon>Gammaproteobacteria</taxon>
        <taxon>Alteromonadales</taxon>
        <taxon>Alteromonadaceae</taxon>
        <taxon>Paraglaciecola</taxon>
    </lineage>
</organism>
<evidence type="ECO:0000313" key="2">
    <source>
        <dbReference type="Proteomes" id="UP001521137"/>
    </source>
</evidence>